<evidence type="ECO:0000313" key="9">
    <source>
        <dbReference type="Proteomes" id="UP000053599"/>
    </source>
</evidence>
<comment type="subcellular location">
    <subcellularLocation>
        <location evidence="1">Membrane</location>
        <topology evidence="1">Multi-pass membrane protein</topology>
    </subcellularLocation>
</comment>
<dbReference type="STRING" id="1016849.A0A0D1WW04"/>
<evidence type="ECO:0000256" key="3">
    <source>
        <dbReference type="ARBA" id="ARBA00022989"/>
    </source>
</evidence>
<proteinExistence type="predicted"/>
<feature type="transmembrane region" description="Helical" evidence="6">
    <location>
        <begin position="89"/>
        <end position="107"/>
    </location>
</feature>
<evidence type="ECO:0000256" key="2">
    <source>
        <dbReference type="ARBA" id="ARBA00022692"/>
    </source>
</evidence>
<keyword evidence="3 6" id="KW-1133">Transmembrane helix</keyword>
<protein>
    <recommendedName>
        <fullName evidence="7">Major facilitator superfamily (MFS) profile domain-containing protein</fullName>
    </recommendedName>
</protein>
<evidence type="ECO:0000313" key="8">
    <source>
        <dbReference type="EMBL" id="KIV79366.1"/>
    </source>
</evidence>
<feature type="transmembrane region" description="Helical" evidence="6">
    <location>
        <begin position="190"/>
        <end position="211"/>
    </location>
</feature>
<evidence type="ECO:0000256" key="4">
    <source>
        <dbReference type="ARBA" id="ARBA00023136"/>
    </source>
</evidence>
<dbReference type="PANTHER" id="PTHR23508:SF10">
    <property type="entry name" value="CARBOXYLIC ACID TRANSPORTER PROTEIN HOMOLOG"/>
    <property type="match status" value="1"/>
</dbReference>
<reference evidence="8 9" key="1">
    <citation type="submission" date="2015-01" db="EMBL/GenBank/DDBJ databases">
        <title>The Genome Sequence of Exophiala sideris CBS121828.</title>
        <authorList>
            <consortium name="The Broad Institute Genomics Platform"/>
            <person name="Cuomo C."/>
            <person name="de Hoog S."/>
            <person name="Gorbushina A."/>
            <person name="Stielow B."/>
            <person name="Teixiera M."/>
            <person name="Abouelleil A."/>
            <person name="Chapman S.B."/>
            <person name="Priest M."/>
            <person name="Young S.K."/>
            <person name="Wortman J."/>
            <person name="Nusbaum C."/>
            <person name="Birren B."/>
        </authorList>
    </citation>
    <scope>NUCLEOTIDE SEQUENCE [LARGE SCALE GENOMIC DNA]</scope>
    <source>
        <strain evidence="8 9">CBS 121828</strain>
    </source>
</reference>
<keyword evidence="4 6" id="KW-0472">Membrane</keyword>
<dbReference type="Proteomes" id="UP000053599">
    <property type="component" value="Unassembled WGS sequence"/>
</dbReference>
<feature type="transmembrane region" description="Helical" evidence="6">
    <location>
        <begin position="333"/>
        <end position="349"/>
    </location>
</feature>
<dbReference type="PROSITE" id="PS50850">
    <property type="entry name" value="MFS"/>
    <property type="match status" value="1"/>
</dbReference>
<dbReference type="EMBL" id="KN846953">
    <property type="protein sequence ID" value="KIV79366.1"/>
    <property type="molecule type" value="Genomic_DNA"/>
</dbReference>
<dbReference type="AlphaFoldDB" id="A0A0D1WW04"/>
<evidence type="ECO:0000256" key="6">
    <source>
        <dbReference type="SAM" id="Phobius"/>
    </source>
</evidence>
<evidence type="ECO:0000259" key="7">
    <source>
        <dbReference type="PROSITE" id="PS50850"/>
    </source>
</evidence>
<dbReference type="InterPro" id="IPR036259">
    <property type="entry name" value="MFS_trans_sf"/>
</dbReference>
<dbReference type="InterPro" id="IPR005829">
    <property type="entry name" value="Sugar_transporter_CS"/>
</dbReference>
<dbReference type="CDD" id="cd17364">
    <property type="entry name" value="MFS_PhT"/>
    <property type="match status" value="1"/>
</dbReference>
<feature type="region of interest" description="Disordered" evidence="5">
    <location>
        <begin position="461"/>
        <end position="499"/>
    </location>
</feature>
<dbReference type="InterPro" id="IPR020846">
    <property type="entry name" value="MFS_dom"/>
</dbReference>
<dbReference type="PANTHER" id="PTHR23508">
    <property type="entry name" value="CARBOXYLIC ACID TRANSPORTER PROTEIN HOMOLOG"/>
    <property type="match status" value="1"/>
</dbReference>
<dbReference type="OrthoDB" id="433512at2759"/>
<organism evidence="8 9">
    <name type="scientific">Exophiala sideris</name>
    <dbReference type="NCBI Taxonomy" id="1016849"/>
    <lineage>
        <taxon>Eukaryota</taxon>
        <taxon>Fungi</taxon>
        <taxon>Dikarya</taxon>
        <taxon>Ascomycota</taxon>
        <taxon>Pezizomycotina</taxon>
        <taxon>Eurotiomycetes</taxon>
        <taxon>Chaetothyriomycetidae</taxon>
        <taxon>Chaetothyriales</taxon>
        <taxon>Herpotrichiellaceae</taxon>
        <taxon>Exophiala</taxon>
    </lineage>
</organism>
<feature type="domain" description="Major facilitator superfamily (MFS) profile" evidence="7">
    <location>
        <begin position="13"/>
        <end position="447"/>
    </location>
</feature>
<dbReference type="HOGENOM" id="CLU_001265_46_14_1"/>
<accession>A0A0D1WW04</accession>
<keyword evidence="2 6" id="KW-0812">Transmembrane</keyword>
<feature type="transmembrane region" description="Helical" evidence="6">
    <location>
        <begin position="57"/>
        <end position="77"/>
    </location>
</feature>
<evidence type="ECO:0000256" key="1">
    <source>
        <dbReference type="ARBA" id="ARBA00004141"/>
    </source>
</evidence>
<dbReference type="Gene3D" id="1.20.1250.20">
    <property type="entry name" value="MFS general substrate transporter like domains"/>
    <property type="match status" value="1"/>
</dbReference>
<feature type="transmembrane region" description="Helical" evidence="6">
    <location>
        <begin position="419"/>
        <end position="442"/>
    </location>
</feature>
<sequence length="499" mass="54189">MLDTKTYFSNLKFLLVAGVGLFGDGYLNISIGLVVPMLGYLYYSDEKNTIPTFQGDLIKAGLAIGMVCGQIGFGLFGDALGRHRVYGKELMITIFGTFMVIMMPWGHIHHNDVLAWMTVFRIVTGFGIGGDYPMSSSLSAEHSPIGSRAKMVLAVFSCIGLGSMTSAIVYVILLAAFKSSVNENIHHLQWVWRLLFGLGLVPLIITLYFRLTMPESKPYEKYVAAETSLKHDGKRGLHQQWRDFREYFSEWKHAKALFGVCASWFLFDIAFYGINLNQSIVLSKIGYGKGATPWHTLWNTAVGNVIVSAAGYLPGFYIGIFLPDLIGRINQQFWCSVGVTILYAIWAGVTNHTSTGGLVTLFTLSQLVLNMGPNSTTFLLPVEVFPTRVRGTAHGIAAASGKLGAIVTSFAFGSLSDAIGLRGVLGFLAGIMALCAATTLLIPETKGKTLDEIERGVLYGKSDSSTESVQTSSAESSPELFAKEGAYPKAAEGKELPSV</sequence>
<gene>
    <name evidence="8" type="ORF">PV11_06929</name>
</gene>
<feature type="transmembrane region" description="Helical" evidence="6">
    <location>
        <begin position="12"/>
        <end position="37"/>
    </location>
</feature>
<dbReference type="Pfam" id="PF00083">
    <property type="entry name" value="Sugar_tr"/>
    <property type="match status" value="1"/>
</dbReference>
<feature type="compositionally biased region" description="Low complexity" evidence="5">
    <location>
        <begin position="462"/>
        <end position="477"/>
    </location>
</feature>
<dbReference type="SUPFAM" id="SSF103473">
    <property type="entry name" value="MFS general substrate transporter"/>
    <property type="match status" value="1"/>
</dbReference>
<feature type="transmembrane region" description="Helical" evidence="6">
    <location>
        <begin position="113"/>
        <end position="130"/>
    </location>
</feature>
<dbReference type="InterPro" id="IPR005828">
    <property type="entry name" value="MFS_sugar_transport-like"/>
</dbReference>
<name>A0A0D1WW04_9EURO</name>
<dbReference type="PROSITE" id="PS00217">
    <property type="entry name" value="SUGAR_TRANSPORT_2"/>
    <property type="match status" value="1"/>
</dbReference>
<feature type="transmembrane region" description="Helical" evidence="6">
    <location>
        <begin position="256"/>
        <end position="274"/>
    </location>
</feature>
<feature type="transmembrane region" description="Helical" evidence="6">
    <location>
        <begin position="301"/>
        <end position="321"/>
    </location>
</feature>
<evidence type="ECO:0000256" key="5">
    <source>
        <dbReference type="SAM" id="MobiDB-lite"/>
    </source>
</evidence>
<dbReference type="GO" id="GO:0046943">
    <property type="term" value="F:carboxylic acid transmembrane transporter activity"/>
    <property type="evidence" value="ECO:0007669"/>
    <property type="project" value="TreeGrafter"/>
</dbReference>
<feature type="transmembrane region" description="Helical" evidence="6">
    <location>
        <begin position="151"/>
        <end position="178"/>
    </location>
</feature>
<dbReference type="GO" id="GO:0005886">
    <property type="term" value="C:plasma membrane"/>
    <property type="evidence" value="ECO:0007669"/>
    <property type="project" value="TreeGrafter"/>
</dbReference>